<comment type="caution">
    <text evidence="4">The sequence shown here is derived from an EMBL/GenBank/DDBJ whole genome shotgun (WGS) entry which is preliminary data.</text>
</comment>
<keyword evidence="5" id="KW-1185">Reference proteome</keyword>
<dbReference type="CDD" id="cd01949">
    <property type="entry name" value="GGDEF"/>
    <property type="match status" value="1"/>
</dbReference>
<feature type="domain" description="GGDEF" evidence="3">
    <location>
        <begin position="326"/>
        <end position="458"/>
    </location>
</feature>
<organism evidence="4 5">
    <name type="scientific">Rhizobium vallis</name>
    <dbReference type="NCBI Taxonomy" id="634290"/>
    <lineage>
        <taxon>Bacteria</taxon>
        <taxon>Pseudomonadati</taxon>
        <taxon>Pseudomonadota</taxon>
        <taxon>Alphaproteobacteria</taxon>
        <taxon>Hyphomicrobiales</taxon>
        <taxon>Rhizobiaceae</taxon>
        <taxon>Rhizobium/Agrobacterium group</taxon>
        <taxon>Rhizobium</taxon>
    </lineage>
</organism>
<dbReference type="CDD" id="cd01948">
    <property type="entry name" value="EAL"/>
    <property type="match status" value="1"/>
</dbReference>
<dbReference type="Pfam" id="PF00563">
    <property type="entry name" value="EAL"/>
    <property type="match status" value="1"/>
</dbReference>
<dbReference type="InterPro" id="IPR052155">
    <property type="entry name" value="Biofilm_reg_signaling"/>
</dbReference>
<dbReference type="InterPro" id="IPR029016">
    <property type="entry name" value="GAF-like_dom_sf"/>
</dbReference>
<dbReference type="InterPro" id="IPR000014">
    <property type="entry name" value="PAS"/>
</dbReference>
<dbReference type="EMBL" id="RJTH01000010">
    <property type="protein sequence ID" value="RUM22083.1"/>
    <property type="molecule type" value="Genomic_DNA"/>
</dbReference>
<dbReference type="SUPFAM" id="SSF55785">
    <property type="entry name" value="PYP-like sensor domain (PAS domain)"/>
    <property type="match status" value="1"/>
</dbReference>
<dbReference type="InterPro" id="IPR029787">
    <property type="entry name" value="Nucleotide_cyclase"/>
</dbReference>
<dbReference type="Gene3D" id="3.30.450.20">
    <property type="entry name" value="PAS domain"/>
    <property type="match status" value="1"/>
</dbReference>
<dbReference type="InterPro" id="IPR000160">
    <property type="entry name" value="GGDEF_dom"/>
</dbReference>
<evidence type="ECO:0000313" key="5">
    <source>
        <dbReference type="Proteomes" id="UP000278823"/>
    </source>
</evidence>
<dbReference type="NCBIfam" id="TIGR00229">
    <property type="entry name" value="sensory_box"/>
    <property type="match status" value="1"/>
</dbReference>
<feature type="domain" description="PAC" evidence="1">
    <location>
        <begin position="246"/>
        <end position="297"/>
    </location>
</feature>
<dbReference type="PROSITE" id="PS50887">
    <property type="entry name" value="GGDEF"/>
    <property type="match status" value="1"/>
</dbReference>
<dbReference type="Pfam" id="PF00990">
    <property type="entry name" value="GGDEF"/>
    <property type="match status" value="1"/>
</dbReference>
<dbReference type="PANTHER" id="PTHR44757:SF2">
    <property type="entry name" value="BIOFILM ARCHITECTURE MAINTENANCE PROTEIN MBAA"/>
    <property type="match status" value="1"/>
</dbReference>
<dbReference type="InterPro" id="IPR001633">
    <property type="entry name" value="EAL_dom"/>
</dbReference>
<dbReference type="InterPro" id="IPR035965">
    <property type="entry name" value="PAS-like_dom_sf"/>
</dbReference>
<dbReference type="Gene3D" id="3.20.20.450">
    <property type="entry name" value="EAL domain"/>
    <property type="match status" value="1"/>
</dbReference>
<dbReference type="SMART" id="SM00086">
    <property type="entry name" value="PAC"/>
    <property type="match status" value="1"/>
</dbReference>
<dbReference type="Gene3D" id="3.30.70.270">
    <property type="match status" value="1"/>
</dbReference>
<evidence type="ECO:0000313" key="4">
    <source>
        <dbReference type="EMBL" id="RUM22083.1"/>
    </source>
</evidence>
<dbReference type="NCBIfam" id="TIGR00254">
    <property type="entry name" value="GGDEF"/>
    <property type="match status" value="1"/>
</dbReference>
<dbReference type="InterPro" id="IPR000700">
    <property type="entry name" value="PAS-assoc_C"/>
</dbReference>
<dbReference type="SMART" id="SM00267">
    <property type="entry name" value="GGDEF"/>
    <property type="match status" value="1"/>
</dbReference>
<dbReference type="Pfam" id="PF01590">
    <property type="entry name" value="GAF"/>
    <property type="match status" value="1"/>
</dbReference>
<dbReference type="SUPFAM" id="SSF55073">
    <property type="entry name" value="Nucleotide cyclase"/>
    <property type="match status" value="1"/>
</dbReference>
<dbReference type="InterPro" id="IPR013655">
    <property type="entry name" value="PAS_fold_3"/>
</dbReference>
<proteinExistence type="predicted"/>
<dbReference type="PANTHER" id="PTHR44757">
    <property type="entry name" value="DIGUANYLATE CYCLASE DGCP"/>
    <property type="match status" value="1"/>
</dbReference>
<dbReference type="Pfam" id="PF08447">
    <property type="entry name" value="PAS_3"/>
    <property type="match status" value="1"/>
</dbReference>
<gene>
    <name evidence="4" type="ORF">EFQ99_24540</name>
</gene>
<reference evidence="5" key="1">
    <citation type="submission" date="2018-11" db="EMBL/GenBank/DDBJ databases">
        <title>Rhizobium chutanense sp. nov., isolated from root nodules of Phaseolus vulgaris in China.</title>
        <authorList>
            <person name="Huo Y."/>
        </authorList>
    </citation>
    <scope>NUCLEOTIDE SEQUENCE [LARGE SCALE GENOMIC DNA]</scope>
    <source>
        <strain evidence="5">CCBAU 65647</strain>
    </source>
</reference>
<dbReference type="InterPro" id="IPR043128">
    <property type="entry name" value="Rev_trsase/Diguanyl_cyclase"/>
</dbReference>
<dbReference type="SMART" id="SM00052">
    <property type="entry name" value="EAL"/>
    <property type="match status" value="1"/>
</dbReference>
<dbReference type="OrthoDB" id="9814202at2"/>
<name>A0A432PE23_9HYPH</name>
<dbReference type="PROSITE" id="PS50883">
    <property type="entry name" value="EAL"/>
    <property type="match status" value="1"/>
</dbReference>
<dbReference type="SUPFAM" id="SSF141868">
    <property type="entry name" value="EAL domain-like"/>
    <property type="match status" value="1"/>
</dbReference>
<dbReference type="PROSITE" id="PS50113">
    <property type="entry name" value="PAC"/>
    <property type="match status" value="1"/>
</dbReference>
<evidence type="ECO:0000259" key="1">
    <source>
        <dbReference type="PROSITE" id="PS50113"/>
    </source>
</evidence>
<dbReference type="InterPro" id="IPR035919">
    <property type="entry name" value="EAL_sf"/>
</dbReference>
<evidence type="ECO:0000259" key="2">
    <source>
        <dbReference type="PROSITE" id="PS50883"/>
    </source>
</evidence>
<dbReference type="InterPro" id="IPR003018">
    <property type="entry name" value="GAF"/>
</dbReference>
<dbReference type="InterPro" id="IPR001610">
    <property type="entry name" value="PAC"/>
</dbReference>
<accession>A0A432PE23</accession>
<evidence type="ECO:0000259" key="3">
    <source>
        <dbReference type="PROSITE" id="PS50887"/>
    </source>
</evidence>
<feature type="domain" description="EAL" evidence="2">
    <location>
        <begin position="467"/>
        <end position="722"/>
    </location>
</feature>
<dbReference type="RefSeq" id="WP_126923815.1">
    <property type="nucleotide sequence ID" value="NZ_ML133695.1"/>
</dbReference>
<dbReference type="AlphaFoldDB" id="A0A432PE23"/>
<dbReference type="Gene3D" id="3.30.450.40">
    <property type="match status" value="1"/>
</dbReference>
<dbReference type="CDD" id="cd00130">
    <property type="entry name" value="PAS"/>
    <property type="match status" value="1"/>
</dbReference>
<dbReference type="SUPFAM" id="SSF55781">
    <property type="entry name" value="GAF domain-like"/>
    <property type="match status" value="1"/>
</dbReference>
<sequence>MPLDEICRIQALHEARILDTPPSSEFDSIVELARCMSDCPIALISLVDTDRQWFKAKVGVAFGQAPREHSFCGPVVETASALIVEDAARDARFASNIFVAGPSKVTFYAGVPLMEGEVCFGSLCVMDTKSRAFGEPDQTKLERLATVAVGLIREQRQTLLLSEQRRELELKQARFEQTERSAKVGGFEMDLQTGALVWSDQIYRTVGLPVGLPLTPDIVIGCYAPEEREGVRTRIKNALTGAGTGVDKEYRIITPEGEDRWVHIVSDIEMIDGQPRRLFGILQDVSERVRYERRLLKTANTDSLTGLGNRTAFVAQLNAATEKHASSMGLLLIDVDHLKQINDTLGHALGDIVLKEVAARLSEKIVRRGQAFRLGGDEFAVLIEDNMSARRMAGLARSIIEHVARPLHVDGSTIIPKVTVGGAIFEAGMDGASLSQNADFALYHAKETRRGSYVQFEPCLRTRISSRIEKTREVEHALVEGRLLPYYQPIILSANGDVIGFEALVRMKRDDGSIVSAGDFHEALDDPHLSHRVTSTMVAQIAADLQRWSDQGLSIARIGLNVSAADFSRGDLETRISAAFGPRGIPFDRLTIEVTESVFMQGVEETVAGTLQRLRKRGVLVALDDFGTGFASLTHLRSLPVDIIKIDKSFIDMMAHDASSLAIVELVLDLARKLKLKVTAEGVEQFGQAHSLLELGCTSLQGYLFGKPMPQDKVKDFLEERALTLHAVSENPVAA</sequence>
<protein>
    <submittedName>
        <fullName evidence="4">EAL domain-containing protein</fullName>
    </submittedName>
</protein>
<dbReference type="Proteomes" id="UP000278823">
    <property type="component" value="Unassembled WGS sequence"/>
</dbReference>
<dbReference type="SMART" id="SM00065">
    <property type="entry name" value="GAF"/>
    <property type="match status" value="1"/>
</dbReference>
<dbReference type="Gene3D" id="2.10.70.100">
    <property type="match status" value="1"/>
</dbReference>